<proteinExistence type="predicted"/>
<protein>
    <submittedName>
        <fullName evidence="1">Uncharacterized protein</fullName>
    </submittedName>
</protein>
<dbReference type="AlphaFoldDB" id="M6BR65"/>
<sequence>MFRQNDSIKNCFRFLIGDPCGGVFIYERKLEYKSSRNLKNLQGIL</sequence>
<evidence type="ECO:0000313" key="2">
    <source>
        <dbReference type="Proteomes" id="UP000011873"/>
    </source>
</evidence>
<gene>
    <name evidence="1" type="ORF">LEP1GSC016_4010</name>
</gene>
<reference evidence="1 2" key="1">
    <citation type="submission" date="2013-01" db="EMBL/GenBank/DDBJ databases">
        <authorList>
            <person name="Harkins D.M."/>
            <person name="Durkin A.S."/>
            <person name="Brinkac L.M."/>
            <person name="Haft D.H."/>
            <person name="Selengut J.D."/>
            <person name="Sanka R."/>
            <person name="DePew J."/>
            <person name="Purushe J."/>
            <person name="Galloway R.L."/>
            <person name="Vinetz J.M."/>
            <person name="Sutton G.G."/>
            <person name="Nierman W.C."/>
            <person name="Fouts D.E."/>
        </authorList>
    </citation>
    <scope>NUCLEOTIDE SEQUENCE [LARGE SCALE GENOMIC DNA]</scope>
    <source>
        <strain evidence="1 2">Sponselee CDC</strain>
    </source>
</reference>
<organism evidence="1 2">
    <name type="scientific">Leptospira borgpetersenii serovar Hardjo-bovis str. Sponselee</name>
    <dbReference type="NCBI Taxonomy" id="1303729"/>
    <lineage>
        <taxon>Bacteria</taxon>
        <taxon>Pseudomonadati</taxon>
        <taxon>Spirochaetota</taxon>
        <taxon>Spirochaetia</taxon>
        <taxon>Leptospirales</taxon>
        <taxon>Leptospiraceae</taxon>
        <taxon>Leptospira</taxon>
    </lineage>
</organism>
<comment type="caution">
    <text evidence="1">The sequence shown here is derived from an EMBL/GenBank/DDBJ whole genome shotgun (WGS) entry which is preliminary data.</text>
</comment>
<evidence type="ECO:0000313" key="1">
    <source>
        <dbReference type="EMBL" id="EMJ78853.1"/>
    </source>
</evidence>
<name>M6BR65_LEPBO</name>
<dbReference type="PATRIC" id="fig|1218567.3.peg.3659"/>
<accession>M6BR65</accession>
<dbReference type="EMBL" id="ANMU01000143">
    <property type="protein sequence ID" value="EMJ78853.1"/>
    <property type="molecule type" value="Genomic_DNA"/>
</dbReference>
<dbReference type="Proteomes" id="UP000011873">
    <property type="component" value="Unassembled WGS sequence"/>
</dbReference>